<evidence type="ECO:0000256" key="4">
    <source>
        <dbReference type="ARBA" id="ARBA00022692"/>
    </source>
</evidence>
<feature type="transmembrane region" description="Helical" evidence="10">
    <location>
        <begin position="210"/>
        <end position="227"/>
    </location>
</feature>
<keyword evidence="4 10" id="KW-0812">Transmembrane</keyword>
<dbReference type="SUPFAM" id="SSF90123">
    <property type="entry name" value="ABC transporter transmembrane region"/>
    <property type="match status" value="2"/>
</dbReference>
<feature type="domain" description="ABC transmembrane type-1" evidence="11">
    <location>
        <begin position="444"/>
        <end position="659"/>
    </location>
</feature>
<keyword evidence="8 10" id="KW-1133">Transmembrane helix</keyword>
<reference evidence="12 13" key="1">
    <citation type="submission" date="2018-09" db="EMBL/GenBank/DDBJ databases">
        <title>Genomic investigation of the strawberry pathogen Phytophthora fragariae indicates pathogenicity is determined by transcriptional variation in three key races.</title>
        <authorList>
            <person name="Adams T.M."/>
            <person name="Armitage A.D."/>
            <person name="Sobczyk M.K."/>
            <person name="Bates H.J."/>
            <person name="Dunwell J.M."/>
            <person name="Nellist C.F."/>
            <person name="Harrison R.J."/>
        </authorList>
    </citation>
    <scope>NUCLEOTIDE SEQUENCE [LARGE SCALE GENOMIC DNA]</scope>
    <source>
        <strain evidence="12 13">BC-23</strain>
    </source>
</reference>
<dbReference type="AlphaFoldDB" id="A0A6G0NC00"/>
<organism evidence="12 13">
    <name type="scientific">Phytophthora fragariae</name>
    <dbReference type="NCBI Taxonomy" id="53985"/>
    <lineage>
        <taxon>Eukaryota</taxon>
        <taxon>Sar</taxon>
        <taxon>Stramenopiles</taxon>
        <taxon>Oomycota</taxon>
        <taxon>Peronosporomycetes</taxon>
        <taxon>Peronosporales</taxon>
        <taxon>Peronosporaceae</taxon>
        <taxon>Phytophthora</taxon>
    </lineage>
</organism>
<dbReference type="CDD" id="cd18577">
    <property type="entry name" value="ABC_6TM_Pgp_ABCB1_D1_like"/>
    <property type="match status" value="1"/>
</dbReference>
<evidence type="ECO:0000256" key="2">
    <source>
        <dbReference type="ARBA" id="ARBA00007577"/>
    </source>
</evidence>
<evidence type="ECO:0000259" key="11">
    <source>
        <dbReference type="PROSITE" id="PS50929"/>
    </source>
</evidence>
<dbReference type="InterPro" id="IPR039421">
    <property type="entry name" value="Type_1_exporter"/>
</dbReference>
<evidence type="ECO:0000256" key="5">
    <source>
        <dbReference type="ARBA" id="ARBA00022737"/>
    </source>
</evidence>
<evidence type="ECO:0000256" key="9">
    <source>
        <dbReference type="ARBA" id="ARBA00023136"/>
    </source>
</evidence>
<feature type="transmembrane region" description="Helical" evidence="10">
    <location>
        <begin position="113"/>
        <end position="134"/>
    </location>
</feature>
<keyword evidence="5" id="KW-0677">Repeat</keyword>
<keyword evidence="6" id="KW-0547">Nucleotide-binding</keyword>
<dbReference type="InterPro" id="IPR036640">
    <property type="entry name" value="ABC1_TM_sf"/>
</dbReference>
<comment type="similarity">
    <text evidence="2">Belongs to the ABC transporter superfamily. ABCB family. Multidrug resistance exporter (TC 3.A.1.201) subfamily.</text>
</comment>
<dbReference type="PANTHER" id="PTHR24222">
    <property type="entry name" value="ABC TRANSPORTER B FAMILY"/>
    <property type="match status" value="1"/>
</dbReference>
<comment type="caution">
    <text evidence="12">The sequence shown here is derived from an EMBL/GenBank/DDBJ whole genome shotgun (WGS) entry which is preliminary data.</text>
</comment>
<dbReference type="FunFam" id="1.20.1560.10:FF:000018">
    <property type="entry name" value="ATP-binding cassette subfamily B member 11"/>
    <property type="match status" value="1"/>
</dbReference>
<evidence type="ECO:0000256" key="1">
    <source>
        <dbReference type="ARBA" id="ARBA00004141"/>
    </source>
</evidence>
<dbReference type="CDD" id="cd18578">
    <property type="entry name" value="ABC_6TM_Pgp_ABCB1_D2_like"/>
    <property type="match status" value="1"/>
</dbReference>
<feature type="transmembrane region" description="Helical" evidence="10">
    <location>
        <begin position="188"/>
        <end position="204"/>
    </location>
</feature>
<protein>
    <recommendedName>
        <fullName evidence="11">ABC transmembrane type-1 domain-containing protein</fullName>
    </recommendedName>
</protein>
<proteinExistence type="inferred from homology"/>
<evidence type="ECO:0000256" key="10">
    <source>
        <dbReference type="SAM" id="Phobius"/>
    </source>
</evidence>
<dbReference type="GO" id="GO:0005524">
    <property type="term" value="F:ATP binding"/>
    <property type="evidence" value="ECO:0007669"/>
    <property type="project" value="UniProtKB-KW"/>
</dbReference>
<keyword evidence="7" id="KW-0067">ATP-binding</keyword>
<comment type="subcellular location">
    <subcellularLocation>
        <location evidence="1">Membrane</location>
        <topology evidence="1">Multi-pass membrane protein</topology>
    </subcellularLocation>
</comment>
<evidence type="ECO:0000256" key="8">
    <source>
        <dbReference type="ARBA" id="ARBA00022989"/>
    </source>
</evidence>
<feature type="transmembrane region" description="Helical" evidence="10">
    <location>
        <begin position="295"/>
        <end position="317"/>
    </location>
</feature>
<dbReference type="GO" id="GO:0140359">
    <property type="term" value="F:ABC-type transporter activity"/>
    <property type="evidence" value="ECO:0007669"/>
    <property type="project" value="InterPro"/>
</dbReference>
<gene>
    <name evidence="12" type="ORF">PF004_g18613</name>
</gene>
<evidence type="ECO:0000256" key="6">
    <source>
        <dbReference type="ARBA" id="ARBA00022741"/>
    </source>
</evidence>
<dbReference type="PANTHER" id="PTHR24222:SF76">
    <property type="entry name" value="MYCOBACTIN IMPORT ATP-BINDING_PERMEASE PROTEIN IRTB"/>
    <property type="match status" value="1"/>
</dbReference>
<dbReference type="InterPro" id="IPR011527">
    <property type="entry name" value="ABC1_TM_dom"/>
</dbReference>
<dbReference type="Pfam" id="PF00664">
    <property type="entry name" value="ABC_membrane"/>
    <property type="match status" value="2"/>
</dbReference>
<evidence type="ECO:0000256" key="7">
    <source>
        <dbReference type="ARBA" id="ARBA00022840"/>
    </source>
</evidence>
<keyword evidence="3" id="KW-0813">Transport</keyword>
<dbReference type="PROSITE" id="PS50929">
    <property type="entry name" value="ABC_TM1F"/>
    <property type="match status" value="2"/>
</dbReference>
<feature type="domain" description="ABC transmembrane type-1" evidence="11">
    <location>
        <begin position="63"/>
        <end position="363"/>
    </location>
</feature>
<dbReference type="Gene3D" id="1.20.1560.10">
    <property type="entry name" value="ABC transporter type 1, transmembrane domain"/>
    <property type="match status" value="1"/>
</dbReference>
<accession>A0A6G0NC00</accession>
<sequence>MVTPSEEPVTEPPYIEVRTPRPLQDDAEATKLLDDVEAATTRNQVPLLELFSFADSTDHLLMAVGTLGALGAGALRPVMVLLFGSIINSFGSTSEAGGSSDISPSVNRVARNLTVVGAVGLVTAFLQVFCWTVTASRQSKRIRSLYVNAIVTKEIGWFDVNEPMQLSSRVADATITIQDGIGSKMSDLLHFSSTVVTGIVIAFVKGWELTLILLLVVPFVAISGMLARKVIVAATHSGMQSYAEAGAVAQESLSNIRTVHMFNSVQHFIDKYAHALEGATTAGIKKSFAVGWGSGLMYMMVFLNYALGFFIGAVFIARDNLGDSTCSGSGCYNGGRVLTVFFTVMQGAMALGQAGPNLQAVYSACAAAYDVFELIKRPSLIEPTNDDQGKKLPTVSGSIDIDNGSVYPLAGMFIAKIIHLYFELQKSKHEMLHDMRYYSLALGRVRLETYRAMMRQEVGWFDLKENASGSLVSRLATDSAILQSMTSDFLNRSLMTATTFIIIFAIAFYYSWQMTLLMIATTPFLVGVNRIRLQHMAGQMNAKKNNDADAAAATLLSEAIDSIRTVASFGMEKSLVAQYTSFLNVSNEQDKKAGVSGGVAFGLSQGMTFWVLSFVFYIGGIWVSHGTITFEDLFVVLMVFMLGSFSVSMASHGSVDGSKAKRAAANVFKIIDRVPEIDATSTAGVVLPSIQGDIDFQAAHLRPKRSRPRTSLQLKMSKLLLLSALAVCALQLVSADPIAKEFGTPPIQRSLRAEVDSSSNGSDAVFEKKYCNFLGIAYTCYSWFSW</sequence>
<name>A0A6G0NC00_9STRA</name>
<feature type="transmembrane region" description="Helical" evidence="10">
    <location>
        <begin position="599"/>
        <end position="622"/>
    </location>
</feature>
<evidence type="ECO:0000313" key="12">
    <source>
        <dbReference type="EMBL" id="KAE9201780.1"/>
    </source>
</evidence>
<feature type="transmembrane region" description="Helical" evidence="10">
    <location>
        <begin position="60"/>
        <end position="87"/>
    </location>
</feature>
<feature type="transmembrane region" description="Helical" evidence="10">
    <location>
        <begin position="489"/>
        <end position="510"/>
    </location>
</feature>
<dbReference type="EMBL" id="QXGC01001492">
    <property type="protein sequence ID" value="KAE9201780.1"/>
    <property type="molecule type" value="Genomic_DNA"/>
</dbReference>
<dbReference type="Proteomes" id="UP000476176">
    <property type="component" value="Unassembled WGS sequence"/>
</dbReference>
<feature type="transmembrane region" description="Helical" evidence="10">
    <location>
        <begin position="516"/>
        <end position="533"/>
    </location>
</feature>
<feature type="transmembrane region" description="Helical" evidence="10">
    <location>
        <begin position="634"/>
        <end position="652"/>
    </location>
</feature>
<evidence type="ECO:0000256" key="3">
    <source>
        <dbReference type="ARBA" id="ARBA00022448"/>
    </source>
</evidence>
<dbReference type="GO" id="GO:0005886">
    <property type="term" value="C:plasma membrane"/>
    <property type="evidence" value="ECO:0007669"/>
    <property type="project" value="TreeGrafter"/>
</dbReference>
<keyword evidence="9 10" id="KW-0472">Membrane</keyword>
<evidence type="ECO:0000313" key="13">
    <source>
        <dbReference type="Proteomes" id="UP000476176"/>
    </source>
</evidence>